<dbReference type="OrthoDB" id="346252at2759"/>
<feature type="compositionally biased region" description="Low complexity" evidence="6">
    <location>
        <begin position="916"/>
        <end position="929"/>
    </location>
</feature>
<evidence type="ECO:0000313" key="8">
    <source>
        <dbReference type="EMBL" id="CDJ58805.1"/>
    </source>
</evidence>
<feature type="compositionally biased region" description="Pro residues" evidence="6">
    <location>
        <begin position="684"/>
        <end position="694"/>
    </location>
</feature>
<evidence type="ECO:0000256" key="4">
    <source>
        <dbReference type="ARBA" id="ARBA00023069"/>
    </source>
</evidence>
<dbReference type="InterPro" id="IPR013783">
    <property type="entry name" value="Ig-like_fold"/>
</dbReference>
<organism evidence="8 9">
    <name type="scientific">Eimeria maxima</name>
    <name type="common">Coccidian parasite</name>
    <dbReference type="NCBI Taxonomy" id="5804"/>
    <lineage>
        <taxon>Eukaryota</taxon>
        <taxon>Sar</taxon>
        <taxon>Alveolata</taxon>
        <taxon>Apicomplexa</taxon>
        <taxon>Conoidasida</taxon>
        <taxon>Coccidia</taxon>
        <taxon>Eucoccidiorida</taxon>
        <taxon>Eimeriorina</taxon>
        <taxon>Eimeriidae</taxon>
        <taxon>Eimeria</taxon>
    </lineage>
</organism>
<dbReference type="PANTHER" id="PTHR45912:SF3">
    <property type="entry name" value="CILIA- AND FLAGELLA-ASSOCIATED PROTEIN 47"/>
    <property type="match status" value="1"/>
</dbReference>
<evidence type="ECO:0000256" key="2">
    <source>
        <dbReference type="ARBA" id="ARBA00004496"/>
    </source>
</evidence>
<reference evidence="8" key="1">
    <citation type="submission" date="2013-10" db="EMBL/GenBank/DDBJ databases">
        <title>Genomic analysis of the causative agents of coccidiosis in chickens.</title>
        <authorList>
            <person name="Reid A.J."/>
            <person name="Blake D."/>
            <person name="Billington K."/>
            <person name="Browne H."/>
            <person name="Dunn M."/>
            <person name="Hung S."/>
            <person name="Kawahara F."/>
            <person name="Miranda-Saavedra D."/>
            <person name="Mourier T."/>
            <person name="Nagra H."/>
            <person name="Otto T.D."/>
            <person name="Rawlings N."/>
            <person name="Sanchez A."/>
            <person name="Sanders M."/>
            <person name="Subramaniam C."/>
            <person name="Tay Y."/>
            <person name="Dear P."/>
            <person name="Doerig C."/>
            <person name="Gruber A."/>
            <person name="Parkinson J."/>
            <person name="Shirley M."/>
            <person name="Wan K.L."/>
            <person name="Berriman M."/>
            <person name="Tomley F."/>
            <person name="Pain A."/>
        </authorList>
    </citation>
    <scope>NUCLEOTIDE SEQUENCE [LARGE SCALE GENOMIC DNA]</scope>
    <source>
        <strain evidence="8">Weybridge</strain>
    </source>
</reference>
<accession>U6MAW1</accession>
<evidence type="ECO:0000256" key="5">
    <source>
        <dbReference type="ARBA" id="ARBA00023273"/>
    </source>
</evidence>
<feature type="domain" description="HYDIN/VesB/CFA65-like Ig-like" evidence="7">
    <location>
        <begin position="1155"/>
        <end position="1242"/>
    </location>
</feature>
<dbReference type="GO" id="GO:0060271">
    <property type="term" value="P:cilium assembly"/>
    <property type="evidence" value="ECO:0007669"/>
    <property type="project" value="TreeGrafter"/>
</dbReference>
<dbReference type="GO" id="GO:0005929">
    <property type="term" value="C:cilium"/>
    <property type="evidence" value="ECO:0007669"/>
    <property type="project" value="TreeGrafter"/>
</dbReference>
<dbReference type="VEuPathDB" id="ToxoDB:EMWEY_00018010"/>
<protein>
    <recommendedName>
        <fullName evidence="7">HYDIN/VesB/CFA65-like Ig-like domain-containing protein</fullName>
    </recommendedName>
</protein>
<evidence type="ECO:0000313" key="9">
    <source>
        <dbReference type="Proteomes" id="UP000030763"/>
    </source>
</evidence>
<feature type="compositionally biased region" description="Polar residues" evidence="6">
    <location>
        <begin position="695"/>
        <end position="706"/>
    </location>
</feature>
<keyword evidence="9" id="KW-1185">Reference proteome</keyword>
<feature type="compositionally biased region" description="Polar residues" evidence="6">
    <location>
        <begin position="670"/>
        <end position="681"/>
    </location>
</feature>
<keyword evidence="3" id="KW-0963">Cytoplasm</keyword>
<dbReference type="Gene3D" id="2.60.40.10">
    <property type="entry name" value="Immunoglobulins"/>
    <property type="match status" value="1"/>
</dbReference>
<dbReference type="AlphaFoldDB" id="U6MAW1"/>
<dbReference type="PANTHER" id="PTHR45912">
    <property type="entry name" value="CILIA- AND FLAGELLA-ASSOCIATED PROTEIN 47"/>
    <property type="match status" value="1"/>
</dbReference>
<evidence type="ECO:0000256" key="3">
    <source>
        <dbReference type="ARBA" id="ARBA00022490"/>
    </source>
</evidence>
<proteinExistence type="predicted"/>
<feature type="region of interest" description="Disordered" evidence="6">
    <location>
        <begin position="898"/>
        <end position="978"/>
    </location>
</feature>
<comment type="subcellular location">
    <subcellularLocation>
        <location evidence="1">Cell projection</location>
        <location evidence="1">Cilium</location>
    </subcellularLocation>
    <subcellularLocation>
        <location evidence="2">Cytoplasm</location>
    </subcellularLocation>
</comment>
<dbReference type="Pfam" id="PF22544">
    <property type="entry name" value="HYDIN_VesB_CFA65-like_Ig"/>
    <property type="match status" value="1"/>
</dbReference>
<dbReference type="GeneID" id="25335787"/>
<dbReference type="InterPro" id="IPR053879">
    <property type="entry name" value="HYDIN_VesB_CFA65-like_Ig"/>
</dbReference>
<dbReference type="OMA" id="WAFTVEG"/>
<dbReference type="Proteomes" id="UP000030763">
    <property type="component" value="Unassembled WGS sequence"/>
</dbReference>
<gene>
    <name evidence="8" type="ORF">EMWEY_00018010</name>
</gene>
<sequence>MRAAVIENAAGATASAPPRPLAAPTCLRIKQEPQNISERGPSHASPRLICSTCSNAKSRSAKSKRGHTLPPWDLVPHPRHILFNDLSPLSRRRFPLTILNRGKRPQPVRVLNRPNGGLHIGTGNHLSLNPVICPLLAPGLSLRVHVGAPPLLGTSVEQALRVVGPEGHEVEVPVEGSASLLSFTCPPLLQFSPVPPGVQQQQQLPITNTSSYSIKVAIEIAQADISSSIKALLDQKLLQVSFHPQQLLLEPLEVGCINVQLKTDCPTEVSLSLLLVCKRTPKAPSCPRCSIVPLNGLHPKRSLAGGRLREKELKQRASEGIQTKINGASPTQPETVQWSGLPPKVEAQVQLQAASVVPRWAFTVEGSELQCIDFGALYHGEERCLTVHANNLGAIPLAMSFLVPQNSLSCYPAGLGPRNLNSSPLMQLTHGGNPKELQEKALPFDTLTLPSSLQAPSDREAILTPRVGDSNTSRNTAYPATETPFKPPKAATPTQGCLGTGTIHRRSSCTVPVLRSCSSAQQQQQQLEVVQAFKQSERAANQPSSPIGLQKLEGIGPFALAPIDLNCSKSEECCWCESSSSASPKDTPWEALVEQFSSYHQQESPAEAPNGLPEEPPAPSASVDGPTLQSRGLSRRGRSSRMFRRGVDSSSDSKKTAGSSILHRGEHTASSRASPRQINMQPVTSPPTARPPPSQKQQRSTSSHFNSKAGPQPESTPATAAAVATAGAPAAVVADAPPALGASGASGTLAATEGAAAAVAAVTWKERSGALWGPLAALSEEVPLGLPPPPRRSTCSPLLPVSLQLRRLSDPFFVLGSPGTFSGPQDSGGLCAIEVTPSALLLPPRGTAAVRLKLRSPPCELQVGFQHLESWKNVKVPVSFHFHVLVTVPGLRNATCSHQPTTLAGPRNQAGKYPCSRNSNTSSNANSSSGGCGGSECGVPTMGLSSVPKRSGKTFSHEHSSPMTARTHALKTEGPQGRPVVARLRPETAGATAGLAGTRRRDTCYNGNLSKSDRGSTPCVLSSLHQLLLKAIPAETNAAKKKEERRQKACTRSPPQSLNPTTDPCYCCCCCPTNCCCCCCSTGKQAGAAYPVPGPAPGQATNSGSSSGTSSSGFCSGVSVAARMGCRTKEGPYQQLLSPYLHHQFFAGRFELRLPRLEVSPGALHFPGCVVGDEQQQVLLLLNCSSTRQLDFCIEARHPFQCKPARGLLPPQQQFKVYVTFTPKRLGPFAQTLKVAFCNKAYIRSIRLTGAGVSNPKPRTQESA</sequence>
<dbReference type="RefSeq" id="XP_013335453.1">
    <property type="nucleotide sequence ID" value="XM_013479999.1"/>
</dbReference>
<feature type="compositionally biased region" description="Basic residues" evidence="6">
    <location>
        <begin position="633"/>
        <end position="644"/>
    </location>
</feature>
<feature type="region of interest" description="Disordered" evidence="6">
    <location>
        <begin position="1"/>
        <end position="21"/>
    </location>
</feature>
<evidence type="ECO:0000256" key="1">
    <source>
        <dbReference type="ARBA" id="ARBA00004138"/>
    </source>
</evidence>
<dbReference type="EMBL" id="HG719848">
    <property type="protein sequence ID" value="CDJ58805.1"/>
    <property type="molecule type" value="Genomic_DNA"/>
</dbReference>
<feature type="region of interest" description="Disordered" evidence="6">
    <location>
        <begin position="599"/>
        <end position="722"/>
    </location>
</feature>
<keyword evidence="5" id="KW-0966">Cell projection</keyword>
<feature type="compositionally biased region" description="Basic and acidic residues" evidence="6">
    <location>
        <begin position="645"/>
        <end position="655"/>
    </location>
</feature>
<keyword evidence="4" id="KW-0969">Cilium</keyword>
<evidence type="ECO:0000259" key="7">
    <source>
        <dbReference type="Pfam" id="PF22544"/>
    </source>
</evidence>
<evidence type="ECO:0000256" key="6">
    <source>
        <dbReference type="SAM" id="MobiDB-lite"/>
    </source>
</evidence>
<reference evidence="8" key="2">
    <citation type="submission" date="2013-10" db="EMBL/GenBank/DDBJ databases">
        <authorList>
            <person name="Aslett M."/>
        </authorList>
    </citation>
    <scope>NUCLEOTIDE SEQUENCE [LARGE SCALE GENOMIC DNA]</scope>
    <source>
        <strain evidence="8">Weybridge</strain>
    </source>
</reference>
<name>U6MAW1_EIMMA</name>